<proteinExistence type="predicted"/>
<dbReference type="Proteomes" id="UP000030645">
    <property type="component" value="Unassembled WGS sequence"/>
</dbReference>
<dbReference type="EMBL" id="KE344625">
    <property type="protein sequence ID" value="EXB72468.1"/>
    <property type="molecule type" value="Genomic_DNA"/>
</dbReference>
<keyword evidence="2" id="KW-1185">Reference proteome</keyword>
<reference evidence="2" key="1">
    <citation type="submission" date="2013-01" db="EMBL/GenBank/DDBJ databases">
        <title>Draft Genome Sequence of a Mulberry Tree, Morus notabilis C.K. Schneid.</title>
        <authorList>
            <person name="He N."/>
            <person name="Zhao S."/>
        </authorList>
    </citation>
    <scope>NUCLEOTIDE SEQUENCE</scope>
</reference>
<gene>
    <name evidence="1" type="ORF">L484_011470</name>
</gene>
<accession>W9RU80</accession>
<sequence length="54" mass="6342">MEGSGRRCEAQHWGGQRGRSGLVQRCDSLRHRFHGRTGLVDSLRIQFFQREEKE</sequence>
<organism evidence="1 2">
    <name type="scientific">Morus notabilis</name>
    <dbReference type="NCBI Taxonomy" id="981085"/>
    <lineage>
        <taxon>Eukaryota</taxon>
        <taxon>Viridiplantae</taxon>
        <taxon>Streptophyta</taxon>
        <taxon>Embryophyta</taxon>
        <taxon>Tracheophyta</taxon>
        <taxon>Spermatophyta</taxon>
        <taxon>Magnoliopsida</taxon>
        <taxon>eudicotyledons</taxon>
        <taxon>Gunneridae</taxon>
        <taxon>Pentapetalae</taxon>
        <taxon>rosids</taxon>
        <taxon>fabids</taxon>
        <taxon>Rosales</taxon>
        <taxon>Moraceae</taxon>
        <taxon>Moreae</taxon>
        <taxon>Morus</taxon>
    </lineage>
</organism>
<dbReference type="AlphaFoldDB" id="W9RU80"/>
<protein>
    <submittedName>
        <fullName evidence="1">Uncharacterized protein</fullName>
    </submittedName>
</protein>
<evidence type="ECO:0000313" key="1">
    <source>
        <dbReference type="EMBL" id="EXB72468.1"/>
    </source>
</evidence>
<name>W9RU80_9ROSA</name>
<evidence type="ECO:0000313" key="2">
    <source>
        <dbReference type="Proteomes" id="UP000030645"/>
    </source>
</evidence>